<dbReference type="EMBL" id="CM034392">
    <property type="protein sequence ID" value="KAJ0180299.1"/>
    <property type="molecule type" value="Genomic_DNA"/>
</dbReference>
<gene>
    <name evidence="1" type="ORF">K1T71_003703</name>
</gene>
<organism evidence="1 2">
    <name type="scientific">Dendrolimus kikuchii</name>
    <dbReference type="NCBI Taxonomy" id="765133"/>
    <lineage>
        <taxon>Eukaryota</taxon>
        <taxon>Metazoa</taxon>
        <taxon>Ecdysozoa</taxon>
        <taxon>Arthropoda</taxon>
        <taxon>Hexapoda</taxon>
        <taxon>Insecta</taxon>
        <taxon>Pterygota</taxon>
        <taxon>Neoptera</taxon>
        <taxon>Endopterygota</taxon>
        <taxon>Lepidoptera</taxon>
        <taxon>Glossata</taxon>
        <taxon>Ditrysia</taxon>
        <taxon>Bombycoidea</taxon>
        <taxon>Lasiocampidae</taxon>
        <taxon>Dendrolimus</taxon>
    </lineage>
</organism>
<sequence length="254" mass="28866">MKPRSIRCMKFFLTLFNIFCILFGLILMAICMINMREKKTRPDQQSVLSRGALSFLLTLGFGLVVTAILGCIGALREHVKILYIHACFFVFLVSVELIVGVGSAVLSAWVGGSSELRVQFYKNSTVDDDVSKQQVFWDDLQSEYQCCGVDGPQDYSVINRDIPPSCCARAHPLREGGARRHLHTTCLNERTYYSKGCEEALRQKKAFKGKIFVTIGVFFALLEIFCLLLAFWMARTIRAERRKLQQNLQAHFET</sequence>
<evidence type="ECO:0000313" key="1">
    <source>
        <dbReference type="EMBL" id="KAJ0180299.1"/>
    </source>
</evidence>
<accession>A0ACC1D8U3</accession>
<proteinExistence type="predicted"/>
<name>A0ACC1D8U3_9NEOP</name>
<comment type="caution">
    <text evidence="1">The sequence shown here is derived from an EMBL/GenBank/DDBJ whole genome shotgun (WGS) entry which is preliminary data.</text>
</comment>
<reference evidence="1 2" key="1">
    <citation type="journal article" date="2021" name="Front. Genet.">
        <title>Chromosome-Level Genome Assembly Reveals Significant Gene Expansion in the Toll and IMD Signaling Pathways of Dendrolimus kikuchii.</title>
        <authorList>
            <person name="Zhou J."/>
            <person name="Wu P."/>
            <person name="Xiong Z."/>
            <person name="Liu N."/>
            <person name="Zhao N."/>
            <person name="Ji M."/>
            <person name="Qiu Y."/>
            <person name="Yang B."/>
        </authorList>
    </citation>
    <scope>NUCLEOTIDE SEQUENCE [LARGE SCALE GENOMIC DNA]</scope>
    <source>
        <strain evidence="1">Ann1</strain>
    </source>
</reference>
<keyword evidence="2" id="KW-1185">Reference proteome</keyword>
<dbReference type="Proteomes" id="UP000824533">
    <property type="component" value="Linkage Group LG06"/>
</dbReference>
<evidence type="ECO:0000313" key="2">
    <source>
        <dbReference type="Proteomes" id="UP000824533"/>
    </source>
</evidence>
<protein>
    <submittedName>
        <fullName evidence="1">Uncharacterized protein</fullName>
    </submittedName>
</protein>